<dbReference type="EMBL" id="FMYP01000040">
    <property type="protein sequence ID" value="SDC62279.1"/>
    <property type="molecule type" value="Genomic_DNA"/>
</dbReference>
<organism evidence="8 9">
    <name type="scientific">Williamwhitmania taraxaci</name>
    <dbReference type="NCBI Taxonomy" id="1640674"/>
    <lineage>
        <taxon>Bacteria</taxon>
        <taxon>Pseudomonadati</taxon>
        <taxon>Bacteroidota</taxon>
        <taxon>Bacteroidia</taxon>
        <taxon>Bacteroidales</taxon>
        <taxon>Williamwhitmaniaceae</taxon>
        <taxon>Williamwhitmania</taxon>
    </lineage>
</organism>
<dbReference type="PIRSF" id="PIRSF005054">
    <property type="entry name" value="PF1131"/>
    <property type="match status" value="1"/>
</dbReference>
<dbReference type="Gene3D" id="3.30.70.1900">
    <property type="match status" value="1"/>
</dbReference>
<dbReference type="Pfam" id="PF21350">
    <property type="entry name" value="Cas6_I-A"/>
    <property type="match status" value="1"/>
</dbReference>
<dbReference type="NCBIfam" id="TIGR01877">
    <property type="entry name" value="cas_cas6"/>
    <property type="match status" value="1"/>
</dbReference>
<keyword evidence="2" id="KW-0694">RNA-binding</keyword>
<dbReference type="PANTHER" id="PTHR36984:SF1">
    <property type="entry name" value="CRISPR-ASSOCIATED ENDORIBONUCLEASE CAS6 1"/>
    <property type="match status" value="1"/>
</dbReference>
<dbReference type="PANTHER" id="PTHR36984">
    <property type="entry name" value="CRISPR-ASSOCIATED ENDORIBONUCLEASE CAS6 1"/>
    <property type="match status" value="1"/>
</dbReference>
<dbReference type="InterPro" id="IPR045747">
    <property type="entry name" value="CRISPR-assoc_prot_Cas6_N_sf"/>
</dbReference>
<evidence type="ECO:0000256" key="6">
    <source>
        <dbReference type="PIRSR" id="PIRSR005054-50"/>
    </source>
</evidence>
<evidence type="ECO:0000256" key="1">
    <source>
        <dbReference type="ARBA" id="ARBA00005937"/>
    </source>
</evidence>
<accession>A0A1G6N366</accession>
<sequence length="254" mass="28970">MRFEIKLAVDGNAPPILPINYQYELASWIYRTIAEGDRDYATWLHTNGFSCGSKTFKLFCFSHLITPKRNIVGDRLHVLSPEISFRLSFLPERSTEEFIKGVFHNQTMILGDRISQGRFRVGSITLENKEDFTTWGVFKTLSPVVVSSFRDDRSKEYISPTDCRFGALLIGNLKQKYKLYHGHDYIDIVKPEFELLGEPKQKGITLKQSGEYPIKVIGYQFSFRLSADSALLQMGYAAGFGEDNSMGFGMCQLQ</sequence>
<evidence type="ECO:0000313" key="9">
    <source>
        <dbReference type="Proteomes" id="UP000199452"/>
    </source>
</evidence>
<evidence type="ECO:0000256" key="3">
    <source>
        <dbReference type="ARBA" id="ARBA00023118"/>
    </source>
</evidence>
<dbReference type="InterPro" id="IPR049435">
    <property type="entry name" value="Cas_Cas6_C"/>
</dbReference>
<dbReference type="InterPro" id="IPR010156">
    <property type="entry name" value="CRISPR-assoc_prot_Cas6"/>
</dbReference>
<keyword evidence="3" id="KW-0051">Antiviral defense</keyword>
<comment type="function">
    <text evidence="4">CRISPR (clustered regularly interspaced short palindromic repeat), is an adaptive immune system that provides protection against mobile genetic elements (viruses, transposable elements and conjugative plasmids). CRISPR clusters contain sequences complementary to antecedent mobile elements and target invading nucleic acids. CRISPR clusters are transcribed and processed into CRISPR RNA (crRNA).</text>
</comment>
<dbReference type="STRING" id="1640674.SAMN05216323_104019"/>
<evidence type="ECO:0000256" key="2">
    <source>
        <dbReference type="ARBA" id="ARBA00022884"/>
    </source>
</evidence>
<dbReference type="AlphaFoldDB" id="A0A1G6N366"/>
<dbReference type="GO" id="GO:0051607">
    <property type="term" value="P:defense response to virus"/>
    <property type="evidence" value="ECO:0007669"/>
    <property type="project" value="UniProtKB-KW"/>
</dbReference>
<evidence type="ECO:0000313" key="8">
    <source>
        <dbReference type="EMBL" id="SDC62279.1"/>
    </source>
</evidence>
<dbReference type="GO" id="GO:0003723">
    <property type="term" value="F:RNA binding"/>
    <property type="evidence" value="ECO:0007669"/>
    <property type="project" value="UniProtKB-KW"/>
</dbReference>
<protein>
    <recommendedName>
        <fullName evidence="4">CRISPR-associated endoribonuclease</fullName>
    </recommendedName>
</protein>
<dbReference type="OrthoDB" id="9797488at2"/>
<dbReference type="Pfam" id="PF01881">
    <property type="entry name" value="Cas_Cas6_C"/>
    <property type="match status" value="1"/>
</dbReference>
<gene>
    <name evidence="8" type="ORF">SAMN05216323_104019</name>
</gene>
<dbReference type="CDD" id="cd21140">
    <property type="entry name" value="Cas6_I-like"/>
    <property type="match status" value="1"/>
</dbReference>
<evidence type="ECO:0000259" key="7">
    <source>
        <dbReference type="Pfam" id="PF01881"/>
    </source>
</evidence>
<dbReference type="Gene3D" id="3.30.70.1890">
    <property type="match status" value="1"/>
</dbReference>
<reference evidence="8 9" key="1">
    <citation type="submission" date="2016-09" db="EMBL/GenBank/DDBJ databases">
        <authorList>
            <person name="Capua I."/>
            <person name="De Benedictis P."/>
            <person name="Joannis T."/>
            <person name="Lombin L.H."/>
            <person name="Cattoli G."/>
        </authorList>
    </citation>
    <scope>NUCLEOTIDE SEQUENCE [LARGE SCALE GENOMIC DNA]</scope>
    <source>
        <strain evidence="8 9">A7P-90m</strain>
    </source>
</reference>
<keyword evidence="9" id="KW-1185">Reference proteome</keyword>
<dbReference type="RefSeq" id="WP_092438950.1">
    <property type="nucleotide sequence ID" value="NZ_FMYP01000040.1"/>
</dbReference>
<name>A0A1G6N366_9BACT</name>
<evidence type="ECO:0000256" key="5">
    <source>
        <dbReference type="PIRSR" id="PIRSR005054-1"/>
    </source>
</evidence>
<comment type="similarity">
    <text evidence="1 4">Belongs to the CRISPR-associated protein Cas6/Cse3/CasE family.</text>
</comment>
<dbReference type="GO" id="GO:0016788">
    <property type="term" value="F:hydrolase activity, acting on ester bonds"/>
    <property type="evidence" value="ECO:0007669"/>
    <property type="project" value="InterPro"/>
</dbReference>
<feature type="active site" description="Proton donor" evidence="6">
    <location>
        <position position="45"/>
    </location>
</feature>
<evidence type="ECO:0000256" key="4">
    <source>
        <dbReference type="PIRNR" id="PIRNR005054"/>
    </source>
</evidence>
<dbReference type="Proteomes" id="UP000199452">
    <property type="component" value="Unassembled WGS sequence"/>
</dbReference>
<feature type="site" description="Transition state stabilizer" evidence="5">
    <location>
        <position position="57"/>
    </location>
</feature>
<feature type="domain" description="CRISPR associated protein Cas6 C-terminal" evidence="7">
    <location>
        <begin position="132"/>
        <end position="252"/>
    </location>
</feature>
<feature type="active site" description="Proton acceptor" evidence="6">
    <location>
        <position position="30"/>
    </location>
</feature>
<proteinExistence type="inferred from homology"/>